<evidence type="ECO:0000259" key="1">
    <source>
        <dbReference type="Pfam" id="PF04230"/>
    </source>
</evidence>
<proteinExistence type="predicted"/>
<keyword evidence="3" id="KW-1185">Reference proteome</keyword>
<keyword evidence="2" id="KW-0808">Transferase</keyword>
<dbReference type="PANTHER" id="PTHR36836">
    <property type="entry name" value="COLANIC ACID BIOSYNTHESIS PROTEIN WCAK"/>
    <property type="match status" value="1"/>
</dbReference>
<accession>A0ABW5PAS2</accession>
<reference evidence="3" key="1">
    <citation type="journal article" date="2019" name="Int. J. Syst. Evol. Microbiol.">
        <title>The Global Catalogue of Microorganisms (GCM) 10K type strain sequencing project: providing services to taxonomists for standard genome sequencing and annotation.</title>
        <authorList>
            <consortium name="The Broad Institute Genomics Platform"/>
            <consortium name="The Broad Institute Genome Sequencing Center for Infectious Disease"/>
            <person name="Wu L."/>
            <person name="Ma J."/>
        </authorList>
    </citation>
    <scope>NUCLEOTIDE SEQUENCE [LARGE SCALE GENOMIC DNA]</scope>
    <source>
        <strain evidence="3">KCTC 3950</strain>
    </source>
</reference>
<comment type="caution">
    <text evidence="2">The sequence shown here is derived from an EMBL/GenBank/DDBJ whole genome shotgun (WGS) entry which is preliminary data.</text>
</comment>
<organism evidence="2 3">
    <name type="scientific">Paenibacillus gansuensis</name>
    <dbReference type="NCBI Taxonomy" id="306542"/>
    <lineage>
        <taxon>Bacteria</taxon>
        <taxon>Bacillati</taxon>
        <taxon>Bacillota</taxon>
        <taxon>Bacilli</taxon>
        <taxon>Bacillales</taxon>
        <taxon>Paenibacillaceae</taxon>
        <taxon>Paenibacillus</taxon>
    </lineage>
</organism>
<gene>
    <name evidence="2" type="ORF">ACFSUF_08155</name>
</gene>
<dbReference type="Pfam" id="PF04230">
    <property type="entry name" value="PS_pyruv_trans"/>
    <property type="match status" value="1"/>
</dbReference>
<evidence type="ECO:0000313" key="3">
    <source>
        <dbReference type="Proteomes" id="UP001597541"/>
    </source>
</evidence>
<dbReference type="PANTHER" id="PTHR36836:SF1">
    <property type="entry name" value="COLANIC ACID BIOSYNTHESIS PROTEIN WCAK"/>
    <property type="match status" value="1"/>
</dbReference>
<feature type="domain" description="Polysaccharide pyruvyl transferase" evidence="1">
    <location>
        <begin position="13"/>
        <end position="260"/>
    </location>
</feature>
<protein>
    <submittedName>
        <fullName evidence="2">Polysaccharide pyruvyl transferase family protein</fullName>
    </submittedName>
</protein>
<dbReference type="InterPro" id="IPR007345">
    <property type="entry name" value="Polysacch_pyruvyl_Trfase"/>
</dbReference>
<evidence type="ECO:0000313" key="2">
    <source>
        <dbReference type="EMBL" id="MFD2612392.1"/>
    </source>
</evidence>
<dbReference type="RefSeq" id="WP_377601920.1">
    <property type="nucleotide sequence ID" value="NZ_JBHUME010000007.1"/>
</dbReference>
<sequence>MKICVCGYYGFGNFGDELFLKTLQQIFTEDTVFPFTGPASIEADAVIIGGGDLITPYHFNNHYFPEQLAGLPTWVYGVGMVDSYPESTWPAEEVEKYKERLQRTKGLYVRDLWSADIARKYGFHSMVKVVPDIVFGYKEPINPITFPGKPVVGVCCFSYAEFPFQNMAGVLTELATGGFHVVLIPVVLNPANPYADRDVCLRLQERILTAEPLAAVTVTGPTEDLNLTYNYIQCVDYLISFKLHPALVALRKGIPVLCLSKMGKVKSLLEAFHLENYMADYDTSYEAILEKVTMLLTKGMQDMAAAAPLIRAKESQGEAELQHLKLSIKSMLG</sequence>
<dbReference type="Proteomes" id="UP001597541">
    <property type="component" value="Unassembled WGS sequence"/>
</dbReference>
<name>A0ABW5PAS2_9BACL</name>
<dbReference type="GO" id="GO:0016740">
    <property type="term" value="F:transferase activity"/>
    <property type="evidence" value="ECO:0007669"/>
    <property type="project" value="UniProtKB-KW"/>
</dbReference>
<dbReference type="EMBL" id="JBHUME010000007">
    <property type="protein sequence ID" value="MFD2612392.1"/>
    <property type="molecule type" value="Genomic_DNA"/>
</dbReference>